<evidence type="ECO:0008006" key="4">
    <source>
        <dbReference type="Google" id="ProtNLM"/>
    </source>
</evidence>
<name>A0AA39CJG6_9EURO</name>
<dbReference type="AlphaFoldDB" id="A0AA39CJG6"/>
<comment type="caution">
    <text evidence="2">The sequence shown here is derived from an EMBL/GenBank/DDBJ whole genome shotgun (WGS) entry which is preliminary data.</text>
</comment>
<keyword evidence="3" id="KW-1185">Reference proteome</keyword>
<protein>
    <recommendedName>
        <fullName evidence="4">BTB domain-containing protein</fullName>
    </recommendedName>
</protein>
<feature type="compositionally biased region" description="Acidic residues" evidence="1">
    <location>
        <begin position="28"/>
        <end position="38"/>
    </location>
</feature>
<dbReference type="Proteomes" id="UP001172673">
    <property type="component" value="Unassembled WGS sequence"/>
</dbReference>
<gene>
    <name evidence="2" type="ORF">H2200_004990</name>
</gene>
<feature type="region of interest" description="Disordered" evidence="1">
    <location>
        <begin position="1"/>
        <end position="40"/>
    </location>
</feature>
<dbReference type="EMBL" id="JAPDRK010000007">
    <property type="protein sequence ID" value="KAJ9610213.1"/>
    <property type="molecule type" value="Genomic_DNA"/>
</dbReference>
<reference evidence="2" key="1">
    <citation type="submission" date="2022-10" db="EMBL/GenBank/DDBJ databases">
        <title>Culturing micro-colonial fungi from biological soil crusts in the Mojave desert and describing Neophaeococcomyces mojavensis, and introducing the new genera and species Taxawa tesnikishii.</title>
        <authorList>
            <person name="Kurbessoian T."/>
            <person name="Stajich J.E."/>
        </authorList>
    </citation>
    <scope>NUCLEOTIDE SEQUENCE</scope>
    <source>
        <strain evidence="2">TK_41</strain>
    </source>
</reference>
<proteinExistence type="predicted"/>
<dbReference type="Gene3D" id="3.30.710.10">
    <property type="entry name" value="Potassium Channel Kv1.1, Chain A"/>
    <property type="match status" value="1"/>
</dbReference>
<dbReference type="SUPFAM" id="SSF54695">
    <property type="entry name" value="POZ domain"/>
    <property type="match status" value="1"/>
</dbReference>
<organism evidence="2 3">
    <name type="scientific">Cladophialophora chaetospira</name>
    <dbReference type="NCBI Taxonomy" id="386627"/>
    <lineage>
        <taxon>Eukaryota</taxon>
        <taxon>Fungi</taxon>
        <taxon>Dikarya</taxon>
        <taxon>Ascomycota</taxon>
        <taxon>Pezizomycotina</taxon>
        <taxon>Eurotiomycetes</taxon>
        <taxon>Chaetothyriomycetidae</taxon>
        <taxon>Chaetothyriales</taxon>
        <taxon>Herpotrichiellaceae</taxon>
        <taxon>Cladophialophora</taxon>
    </lineage>
</organism>
<accession>A0AA39CJG6</accession>
<evidence type="ECO:0000313" key="3">
    <source>
        <dbReference type="Proteomes" id="UP001172673"/>
    </source>
</evidence>
<evidence type="ECO:0000313" key="2">
    <source>
        <dbReference type="EMBL" id="KAJ9610213.1"/>
    </source>
</evidence>
<sequence length="398" mass="44419">MAGNGSDNQDGLFLPKTSTKRKAKAMEPEGDEQQEQDDKEERVAELVEVVPGGDALFKVGKGEGALDIRVSSVVVSLASEVFSKMLSGGFLEAQTKTIILPEDDPKTILTFCQIIHHKLINSTHLLSSERHDLVCKLVAMADMRCCAPALRLWILNEIHLATRIFDHKDWIHHVDFAEWDDCMDFDLEEIINISAVLKHDELFYKATRAWLALIFPGDNDEPSIDPVVPTPTTPEGDNVMAISREAQDITQRRFVDAIFDWIDYEFASDPPEKERGGTFHCQWHIVGYLTHELADHSISAGRKFRCLHSISAMAEELEAICEDLRTEQVKDSLTGSGCTLELDGRRCSYCSRNFADELFTALKGAVSAIPGICLKCFLETGKSVFRPAEGCENEHCSS</sequence>
<dbReference type="InterPro" id="IPR011333">
    <property type="entry name" value="SKP1/BTB/POZ_sf"/>
</dbReference>
<evidence type="ECO:0000256" key="1">
    <source>
        <dbReference type="SAM" id="MobiDB-lite"/>
    </source>
</evidence>